<feature type="region of interest" description="Disordered" evidence="1">
    <location>
        <begin position="128"/>
        <end position="149"/>
    </location>
</feature>
<keyword evidence="3" id="KW-1185">Reference proteome</keyword>
<evidence type="ECO:0000313" key="3">
    <source>
        <dbReference type="Proteomes" id="UP001500840"/>
    </source>
</evidence>
<dbReference type="EMBL" id="BAABGA010000090">
    <property type="protein sequence ID" value="GAA4467563.1"/>
    <property type="molecule type" value="Genomic_DNA"/>
</dbReference>
<accession>A0ABP8NKY9</accession>
<gene>
    <name evidence="2" type="ORF">GCM10023156_57600</name>
</gene>
<organism evidence="2 3">
    <name type="scientific">Novipirellula rosea</name>
    <dbReference type="NCBI Taxonomy" id="1031540"/>
    <lineage>
        <taxon>Bacteria</taxon>
        <taxon>Pseudomonadati</taxon>
        <taxon>Planctomycetota</taxon>
        <taxon>Planctomycetia</taxon>
        <taxon>Pirellulales</taxon>
        <taxon>Pirellulaceae</taxon>
        <taxon>Novipirellula</taxon>
    </lineage>
</organism>
<dbReference type="RefSeq" id="WP_345327153.1">
    <property type="nucleotide sequence ID" value="NZ_BAABGA010000090.1"/>
</dbReference>
<dbReference type="Proteomes" id="UP001500840">
    <property type="component" value="Unassembled WGS sequence"/>
</dbReference>
<evidence type="ECO:0000256" key="1">
    <source>
        <dbReference type="SAM" id="MobiDB-lite"/>
    </source>
</evidence>
<name>A0ABP8NKY9_9BACT</name>
<feature type="compositionally biased region" description="Basic and acidic residues" evidence="1">
    <location>
        <begin position="128"/>
        <end position="143"/>
    </location>
</feature>
<sequence>MIQSKRLHKLRSARTRSGSALLLCTLAAAVLSMSAIAILRSSKLAIARVDARRTAIQGRHIADGLVQQAIAQLKSDADFEGEIFATDSAMPTARVVVKQPGKKEAMLSVFLYERSAVAAKEVSIDVDELKTKGKSKDPKEPKAPKTKTK</sequence>
<evidence type="ECO:0000313" key="2">
    <source>
        <dbReference type="EMBL" id="GAA4467563.1"/>
    </source>
</evidence>
<reference evidence="3" key="1">
    <citation type="journal article" date="2019" name="Int. J. Syst. Evol. Microbiol.">
        <title>The Global Catalogue of Microorganisms (GCM) 10K type strain sequencing project: providing services to taxonomists for standard genome sequencing and annotation.</title>
        <authorList>
            <consortium name="The Broad Institute Genomics Platform"/>
            <consortium name="The Broad Institute Genome Sequencing Center for Infectious Disease"/>
            <person name="Wu L."/>
            <person name="Ma J."/>
        </authorList>
    </citation>
    <scope>NUCLEOTIDE SEQUENCE [LARGE SCALE GENOMIC DNA]</scope>
    <source>
        <strain evidence="3">JCM 17759</strain>
    </source>
</reference>
<protein>
    <submittedName>
        <fullName evidence="2">Uncharacterized protein</fullName>
    </submittedName>
</protein>
<comment type="caution">
    <text evidence="2">The sequence shown here is derived from an EMBL/GenBank/DDBJ whole genome shotgun (WGS) entry which is preliminary data.</text>
</comment>
<proteinExistence type="predicted"/>